<name>A0A109JP63_9BRAD</name>
<organism evidence="1 2">
    <name type="scientific">Bradyrhizobium macuxiense</name>
    <dbReference type="NCBI Taxonomy" id="1755647"/>
    <lineage>
        <taxon>Bacteria</taxon>
        <taxon>Pseudomonadati</taxon>
        <taxon>Pseudomonadota</taxon>
        <taxon>Alphaproteobacteria</taxon>
        <taxon>Hyphomicrobiales</taxon>
        <taxon>Nitrobacteraceae</taxon>
        <taxon>Bradyrhizobium</taxon>
    </lineage>
</organism>
<proteinExistence type="predicted"/>
<dbReference type="Proteomes" id="UP000057737">
    <property type="component" value="Unassembled WGS sequence"/>
</dbReference>
<dbReference type="EMBL" id="LNCU01000082">
    <property type="protein sequence ID" value="KWV52556.1"/>
    <property type="molecule type" value="Genomic_DNA"/>
</dbReference>
<evidence type="ECO:0000313" key="2">
    <source>
        <dbReference type="Proteomes" id="UP000057737"/>
    </source>
</evidence>
<reference evidence="1 2" key="1">
    <citation type="submission" date="2015-11" db="EMBL/GenBank/DDBJ databases">
        <title>Draft Genome Sequence of the Strain BR 10303 (Bradyrhizobium sp.) isolated from nodules of Centrolobium paraense.</title>
        <authorList>
            <person name="Zelli J.E."/>
            <person name="Simoes-Araujo J.L."/>
            <person name="Barauna A.C."/>
            <person name="Silva K."/>
        </authorList>
    </citation>
    <scope>NUCLEOTIDE SEQUENCE [LARGE SCALE GENOMIC DNA]</scope>
    <source>
        <strain evidence="1 2">BR 10303</strain>
    </source>
</reference>
<dbReference type="RefSeq" id="WP_066509542.1">
    <property type="nucleotide sequence ID" value="NZ_LNCU01000082.1"/>
</dbReference>
<accession>A0A109JP63</accession>
<keyword evidence="2" id="KW-1185">Reference proteome</keyword>
<evidence type="ECO:0000313" key="1">
    <source>
        <dbReference type="EMBL" id="KWV52556.1"/>
    </source>
</evidence>
<comment type="caution">
    <text evidence="1">The sequence shown here is derived from an EMBL/GenBank/DDBJ whole genome shotgun (WGS) entry which is preliminary data.</text>
</comment>
<dbReference type="OrthoDB" id="8239492at2"/>
<gene>
    <name evidence="1" type="ORF">AS156_10170</name>
</gene>
<dbReference type="AlphaFoldDB" id="A0A109JP63"/>
<protein>
    <submittedName>
        <fullName evidence="1">Uncharacterized protein</fullName>
    </submittedName>
</protein>
<sequence>MIYGGFQIKSFEVGKGQWHARIQRIDQKPVVIDGISFPTLDIGFAWSDQDAAITDARKVIDRFQQRSGMTVPSAAASA</sequence>